<keyword evidence="1" id="KW-1133">Transmembrane helix</keyword>
<feature type="transmembrane region" description="Helical" evidence="1">
    <location>
        <begin position="62"/>
        <end position="84"/>
    </location>
</feature>
<keyword evidence="3" id="KW-1185">Reference proteome</keyword>
<feature type="transmembrane region" description="Helical" evidence="1">
    <location>
        <begin position="96"/>
        <end position="119"/>
    </location>
</feature>
<feature type="transmembrane region" description="Helical" evidence="1">
    <location>
        <begin position="33"/>
        <end position="50"/>
    </location>
</feature>
<gene>
    <name evidence="2" type="ORF">GCM10022381_32030</name>
</gene>
<protein>
    <submittedName>
        <fullName evidence="2">Phage holin family protein</fullName>
    </submittedName>
</protein>
<name>A0ABP7KTG5_9MICO</name>
<evidence type="ECO:0000256" key="1">
    <source>
        <dbReference type="SAM" id="Phobius"/>
    </source>
</evidence>
<proteinExistence type="predicted"/>
<dbReference type="RefSeq" id="WP_345068524.1">
    <property type="nucleotide sequence ID" value="NZ_BAABCN010000010.1"/>
</dbReference>
<organism evidence="2 3">
    <name type="scientific">Leifsonia kafniensis</name>
    <dbReference type="NCBI Taxonomy" id="475957"/>
    <lineage>
        <taxon>Bacteria</taxon>
        <taxon>Bacillati</taxon>
        <taxon>Actinomycetota</taxon>
        <taxon>Actinomycetes</taxon>
        <taxon>Micrococcales</taxon>
        <taxon>Microbacteriaceae</taxon>
        <taxon>Leifsonia</taxon>
    </lineage>
</organism>
<keyword evidence="1" id="KW-0812">Transmembrane</keyword>
<evidence type="ECO:0000313" key="3">
    <source>
        <dbReference type="Proteomes" id="UP001501803"/>
    </source>
</evidence>
<comment type="caution">
    <text evidence="2">The sequence shown here is derived from an EMBL/GenBank/DDBJ whole genome shotgun (WGS) entry which is preliminary data.</text>
</comment>
<dbReference type="Proteomes" id="UP001501803">
    <property type="component" value="Unassembled WGS sequence"/>
</dbReference>
<evidence type="ECO:0000313" key="2">
    <source>
        <dbReference type="EMBL" id="GAA3887578.1"/>
    </source>
</evidence>
<reference evidence="3" key="1">
    <citation type="journal article" date="2019" name="Int. J. Syst. Evol. Microbiol.">
        <title>The Global Catalogue of Microorganisms (GCM) 10K type strain sequencing project: providing services to taxonomists for standard genome sequencing and annotation.</title>
        <authorList>
            <consortium name="The Broad Institute Genomics Platform"/>
            <consortium name="The Broad Institute Genome Sequencing Center for Infectious Disease"/>
            <person name="Wu L."/>
            <person name="Ma J."/>
        </authorList>
    </citation>
    <scope>NUCLEOTIDE SEQUENCE [LARGE SCALE GENOMIC DNA]</scope>
    <source>
        <strain evidence="3">JCM 17021</strain>
    </source>
</reference>
<keyword evidence="1" id="KW-0472">Membrane</keyword>
<sequence>MLRLLIRTLIFLLSATLGLLAAAWLLPGVELSVGGFIVTIVVFTVAQNVLSPFIMKMTARNAPAFLGGVGLLSTFVALLLSTLFTGGLHITGWQTWILATLVVWLGTALGAFFLPMFMLKKTVQKKRTPTSGLPI</sequence>
<accession>A0ABP7KTG5</accession>
<dbReference type="EMBL" id="BAABCN010000010">
    <property type="protein sequence ID" value="GAA3887578.1"/>
    <property type="molecule type" value="Genomic_DNA"/>
</dbReference>